<feature type="compositionally biased region" description="Polar residues" evidence="4">
    <location>
        <begin position="886"/>
        <end position="896"/>
    </location>
</feature>
<feature type="compositionally biased region" description="Basic and acidic residues" evidence="4">
    <location>
        <begin position="806"/>
        <end position="824"/>
    </location>
</feature>
<dbReference type="InterPro" id="IPR041442">
    <property type="entry name" value="PIH1D1/2/3_CS-like"/>
</dbReference>
<feature type="compositionally biased region" description="Pro residues" evidence="4">
    <location>
        <begin position="216"/>
        <end position="248"/>
    </location>
</feature>
<organism evidence="7 8">
    <name type="scientific">Naja naja</name>
    <name type="common">Indian cobra</name>
    <dbReference type="NCBI Taxonomy" id="35670"/>
    <lineage>
        <taxon>Eukaryota</taxon>
        <taxon>Metazoa</taxon>
        <taxon>Chordata</taxon>
        <taxon>Craniata</taxon>
        <taxon>Vertebrata</taxon>
        <taxon>Euteleostomi</taxon>
        <taxon>Lepidosauria</taxon>
        <taxon>Squamata</taxon>
        <taxon>Bifurcata</taxon>
        <taxon>Unidentata</taxon>
        <taxon>Episquamata</taxon>
        <taxon>Toxicofera</taxon>
        <taxon>Serpentes</taxon>
        <taxon>Colubroidea</taxon>
        <taxon>Elapidae</taxon>
        <taxon>Elapinae</taxon>
        <taxon>Naja</taxon>
    </lineage>
</organism>
<dbReference type="PANTHER" id="PTHR22997">
    <property type="entry name" value="PIH1 DOMAIN-CONTAINING PROTEIN 1"/>
    <property type="match status" value="1"/>
</dbReference>
<dbReference type="GO" id="GO:0060285">
    <property type="term" value="P:cilium-dependent cell motility"/>
    <property type="evidence" value="ECO:0007669"/>
    <property type="project" value="UniProtKB-UniRule"/>
</dbReference>
<comment type="similarity">
    <text evidence="3">Belongs to the PIH1 family. Kintoun subfamily.</text>
</comment>
<protein>
    <recommendedName>
        <fullName evidence="3">Protein kintoun</fullName>
    </recommendedName>
    <alternativeName>
        <fullName evidence="3">Dynein assembly factor 2, axonemal</fullName>
    </alternativeName>
</protein>
<dbReference type="Pfam" id="PF08190">
    <property type="entry name" value="PIH1"/>
    <property type="match status" value="1"/>
</dbReference>
<dbReference type="GO" id="GO:0005576">
    <property type="term" value="C:extracellular region"/>
    <property type="evidence" value="ECO:0007669"/>
    <property type="project" value="GOC"/>
</dbReference>
<reference evidence="7" key="2">
    <citation type="submission" date="2025-09" db="UniProtKB">
        <authorList>
            <consortium name="Ensembl"/>
        </authorList>
    </citation>
    <scope>IDENTIFICATION</scope>
</reference>
<dbReference type="Ensembl" id="ENSNNAT00000015008.1">
    <property type="protein sequence ID" value="ENSNNAP00000014317.1"/>
    <property type="gene ID" value="ENSNNAG00000009651.1"/>
</dbReference>
<sequence length="1005" mass="110839">MTDHLGLEDLNLTGEEAERLTSAFKEEGFRTLFAEYVAELNDPEQRAIYEAEVIAMERQRGVEARFLHPTPGWVLRTSQAGSRRCYINICSNQLIGRPEPRPEPGGYCWLLPHSLAPGREELSRKQPRGPRRLVYDVVFHPRTLRLADRMTQFRRLVNDTALEAIEKNFSPQLDRTNAVLLNRIKYKGVPQVTLLRTPLAAGARLSPEEAGEPDDSPLPPFPSPYTYPPPSPQYEAPRPPPPKPPPAATTPQWTLRHRSYVDLQDYRNSRDSAPSPIPRELVMTIELPLLSSAAQAQLEINGQELQLDSQRPAAYHLRVPLPYAVDESRGRATFNKAKKQLVVVLPVLRKPDPGLAFSVQAEQEEIAASPENEEQLSEDSCISPDKDGAEVCQKSSYSEQALPVLASDVEITPTPTLAVAITNDAVGAALVSDLNGPVPLSAHERTARDNLEFSMHAGEENPIASCVPEFSAALPVCNENNSEGDPGLTRSSNNVIFGAQPEGTGSHSLSRSLHTDHTWKLPTDPAVSLNQEHPCTDMELNKSPNIANVELPLCPDNSTIPCKWSSDSLDHSETILSTDNVDQSPEFSGNSDTANPATTNHVEHSVLYPGKKPTVSSVQPSQKLEVAVDTQITSTCSPDPSISPANTLCPPFNCTQDEKSLMILLQVPDIVPLSFQGEVGTNYYWLNFANKDSISYNFLLQFLPENKLSSPESEVNLSLNNVVIILTKSPETTGIWTKFYFGSNYDNLQERWFITENNVDKFVSHPGMCCSSQSEKEHKPLIEVLDVSEGKSQIRLKQIENSSLELGRREKSDSSEQEHGKLLTDEENCSKQTTSVSGSFVTMQKVGQVGKGSSYCMELDPGDPNGRILGKLQKNKLHESGLSFATSKRATSSMQAELQEGEEANEDKQSSQNKELNRYQTQTKYRPALEGPCRLRIRHGGSKTEERSKRHRPPPHSLSAVPHLVFGSRAMAGSADQKADASFSSGWLPQGEQSPGSASRGPHPR</sequence>
<feature type="compositionally biased region" description="Polar residues" evidence="4">
    <location>
        <begin position="982"/>
        <end position="997"/>
    </location>
</feature>
<dbReference type="OMA" id="KQCMSLT"/>
<dbReference type="GO" id="GO:0005794">
    <property type="term" value="C:Golgi apparatus"/>
    <property type="evidence" value="ECO:0007669"/>
    <property type="project" value="Ensembl"/>
</dbReference>
<feature type="region of interest" description="Disordered" evidence="4">
    <location>
        <begin position="886"/>
        <end position="1005"/>
    </location>
</feature>
<dbReference type="Proteomes" id="UP000694559">
    <property type="component" value="Unplaced"/>
</dbReference>
<evidence type="ECO:0000313" key="7">
    <source>
        <dbReference type="Ensembl" id="ENSNNAP00000014317.1"/>
    </source>
</evidence>
<gene>
    <name evidence="3 7" type="primary">DNAAF2</name>
    <name evidence="3" type="synonym">KTU</name>
</gene>
<dbReference type="Pfam" id="PF18201">
    <property type="entry name" value="PIH1_CS"/>
    <property type="match status" value="1"/>
</dbReference>
<evidence type="ECO:0000259" key="6">
    <source>
        <dbReference type="Pfam" id="PF18201"/>
    </source>
</evidence>
<evidence type="ECO:0000256" key="3">
    <source>
        <dbReference type="HAMAP-Rule" id="MF_03069"/>
    </source>
</evidence>
<feature type="domain" description="PIH1D1/2/3 CS-like" evidence="6">
    <location>
        <begin position="249"/>
        <end position="348"/>
    </location>
</feature>
<dbReference type="OrthoDB" id="546764at2759"/>
<evidence type="ECO:0000256" key="1">
    <source>
        <dbReference type="ARBA" id="ARBA00022490"/>
    </source>
</evidence>
<dbReference type="GO" id="GO:0005654">
    <property type="term" value="C:nucleoplasm"/>
    <property type="evidence" value="ECO:0007669"/>
    <property type="project" value="Ensembl"/>
</dbReference>
<feature type="domain" description="PIH1 N-terminal" evidence="5">
    <location>
        <begin position="40"/>
        <end position="199"/>
    </location>
</feature>
<keyword evidence="8" id="KW-1185">Reference proteome</keyword>
<dbReference type="PANTHER" id="PTHR22997:SF3">
    <property type="entry name" value="PROTEIN KINTOUN"/>
    <property type="match status" value="1"/>
</dbReference>
<evidence type="ECO:0000256" key="4">
    <source>
        <dbReference type="SAM" id="MobiDB-lite"/>
    </source>
</evidence>
<keyword evidence="1 3" id="KW-0963">Cytoplasm</keyword>
<reference evidence="7" key="1">
    <citation type="submission" date="2025-08" db="UniProtKB">
        <authorList>
            <consortium name="Ensembl"/>
        </authorList>
    </citation>
    <scope>IDENTIFICATION</scope>
</reference>
<dbReference type="InterPro" id="IPR012981">
    <property type="entry name" value="PIH1_N"/>
</dbReference>
<comment type="subcellular location">
    <subcellularLocation>
        <location evidence="3">Cytoplasm</location>
    </subcellularLocation>
    <subcellularLocation>
        <location evidence="2">Dynein axonemal particle</location>
    </subcellularLocation>
    <text evidence="3">Localizes in the apical cytoplasm around the gamma-tubulin-positive pericentriolar region, not in the cilia.</text>
</comment>
<feature type="region of interest" description="Disordered" evidence="4">
    <location>
        <begin position="805"/>
        <end position="836"/>
    </location>
</feature>
<dbReference type="GO" id="GO:0120293">
    <property type="term" value="C:dynein axonemal particle"/>
    <property type="evidence" value="ECO:0007669"/>
    <property type="project" value="UniProtKB-SubCell"/>
</dbReference>
<evidence type="ECO:0000259" key="5">
    <source>
        <dbReference type="Pfam" id="PF08190"/>
    </source>
</evidence>
<dbReference type="GO" id="GO:0003351">
    <property type="term" value="P:epithelial cilium movement involved in extracellular fluid movement"/>
    <property type="evidence" value="ECO:0007669"/>
    <property type="project" value="TreeGrafter"/>
</dbReference>
<dbReference type="GO" id="GO:0005829">
    <property type="term" value="C:cytosol"/>
    <property type="evidence" value="ECO:0007669"/>
    <property type="project" value="Ensembl"/>
</dbReference>
<dbReference type="GO" id="GO:0070286">
    <property type="term" value="P:axonemal dynein complex assembly"/>
    <property type="evidence" value="ECO:0007669"/>
    <property type="project" value="UniProtKB-UniRule"/>
</dbReference>
<dbReference type="GeneTree" id="ENSGT00510000048466"/>
<dbReference type="GO" id="GO:0036064">
    <property type="term" value="C:ciliary basal body"/>
    <property type="evidence" value="ECO:0007669"/>
    <property type="project" value="Ensembl"/>
</dbReference>
<comment type="function">
    <text evidence="3">Required for cytoplasmic pre-assembly of axonemal dyneins, thereby playing a central role in motility in cilia and flagella. Involved in pre-assembly of dynein arm complexes in the cytoplasm before intraflagellar transport loads them for the ciliary compartment.</text>
</comment>
<evidence type="ECO:0000313" key="8">
    <source>
        <dbReference type="Proteomes" id="UP000694559"/>
    </source>
</evidence>
<dbReference type="AlphaFoldDB" id="A0A8C6XHI9"/>
<accession>A0A8C6XHI9</accession>
<evidence type="ECO:0000256" key="2">
    <source>
        <dbReference type="ARBA" id="ARBA00024190"/>
    </source>
</evidence>
<dbReference type="InterPro" id="IPR050734">
    <property type="entry name" value="PIH1/Kintoun_subfamily"/>
</dbReference>
<dbReference type="InterPro" id="IPR034727">
    <property type="entry name" value="Kintoun"/>
</dbReference>
<feature type="region of interest" description="Disordered" evidence="4">
    <location>
        <begin position="365"/>
        <end position="388"/>
    </location>
</feature>
<dbReference type="HAMAP" id="MF_03069">
    <property type="entry name" value="Kintoun"/>
    <property type="match status" value="1"/>
</dbReference>
<dbReference type="GO" id="GO:0005730">
    <property type="term" value="C:nucleolus"/>
    <property type="evidence" value="ECO:0007669"/>
    <property type="project" value="Ensembl"/>
</dbReference>
<proteinExistence type="inferred from homology"/>
<dbReference type="GO" id="GO:0101031">
    <property type="term" value="C:protein folding chaperone complex"/>
    <property type="evidence" value="ECO:0007669"/>
    <property type="project" value="Ensembl"/>
</dbReference>
<name>A0A8C6XHI9_NAJNA</name>
<feature type="region of interest" description="Disordered" evidence="4">
    <location>
        <begin position="204"/>
        <end position="254"/>
    </location>
</feature>
<feature type="compositionally biased region" description="Polar residues" evidence="4">
    <location>
        <begin position="910"/>
        <end position="924"/>
    </location>
</feature>